<dbReference type="GO" id="GO:0016788">
    <property type="term" value="F:hydrolase activity, acting on ester bonds"/>
    <property type="evidence" value="ECO:0007669"/>
    <property type="project" value="UniProtKB-ARBA"/>
</dbReference>
<sequence length="231" mass="24594">MGLAVYAETFVGNGYAVLVFDYRRWGGSDGSPRNVLLVSEQLEDYRTGSSFSGGHVLQLASEDQEIGGAIIQCPFIDGIASALGLSVLPSLKVMPFAIYDIVRQARGFSPYYVPTVAPVGGFGVLCKPGTHTNMFQLQGASGDFPNQIQASAVFQFPLYRPGTVAKNIKCPVLVCVPESDNLCPPSATKKAVQTIPKGKAVTIRGGGCKQNESVVIDLLADLLTGHFDCYP</sequence>
<dbReference type="PANTHER" id="PTHR22946">
    <property type="entry name" value="DIENELACTONE HYDROLASE DOMAIN-CONTAINING PROTEIN-RELATED"/>
    <property type="match status" value="1"/>
</dbReference>
<comment type="caution">
    <text evidence="2">The sequence shown here is derived from an EMBL/GenBank/DDBJ whole genome shotgun (WGS) entry which is preliminary data.</text>
</comment>
<dbReference type="OrthoDB" id="2498029at2759"/>
<evidence type="ECO:0000256" key="1">
    <source>
        <dbReference type="ARBA" id="ARBA00022801"/>
    </source>
</evidence>
<evidence type="ECO:0000313" key="2">
    <source>
        <dbReference type="EMBL" id="KAB5593776.1"/>
    </source>
</evidence>
<dbReference type="Proteomes" id="UP000383932">
    <property type="component" value="Unassembled WGS sequence"/>
</dbReference>
<dbReference type="InterPro" id="IPR029058">
    <property type="entry name" value="AB_hydrolase_fold"/>
</dbReference>
<dbReference type="AlphaFoldDB" id="A0A5N5QRH6"/>
<proteinExistence type="predicted"/>
<reference evidence="2 3" key="1">
    <citation type="journal article" date="2019" name="Fungal Biol. Biotechnol.">
        <title>Draft genome sequence of fastidious pathogen Ceratobasidium theobromae, which causes vascular-streak dieback in Theobroma cacao.</title>
        <authorList>
            <person name="Ali S.S."/>
            <person name="Asman A."/>
            <person name="Shao J."/>
            <person name="Firmansyah A.P."/>
            <person name="Susilo A.W."/>
            <person name="Rosmana A."/>
            <person name="McMahon P."/>
            <person name="Junaid M."/>
            <person name="Guest D."/>
            <person name="Kheng T.Y."/>
            <person name="Meinhardt L.W."/>
            <person name="Bailey B.A."/>
        </authorList>
    </citation>
    <scope>NUCLEOTIDE SEQUENCE [LARGE SCALE GENOMIC DNA]</scope>
    <source>
        <strain evidence="2 3">CT2</strain>
    </source>
</reference>
<dbReference type="EMBL" id="SSOP01000030">
    <property type="protein sequence ID" value="KAB5593776.1"/>
    <property type="molecule type" value="Genomic_DNA"/>
</dbReference>
<keyword evidence="1" id="KW-0378">Hydrolase</keyword>
<gene>
    <name evidence="2" type="ORF">CTheo_2745</name>
</gene>
<organism evidence="2 3">
    <name type="scientific">Ceratobasidium theobromae</name>
    <dbReference type="NCBI Taxonomy" id="1582974"/>
    <lineage>
        <taxon>Eukaryota</taxon>
        <taxon>Fungi</taxon>
        <taxon>Dikarya</taxon>
        <taxon>Basidiomycota</taxon>
        <taxon>Agaricomycotina</taxon>
        <taxon>Agaricomycetes</taxon>
        <taxon>Cantharellales</taxon>
        <taxon>Ceratobasidiaceae</taxon>
        <taxon>Ceratobasidium</taxon>
    </lineage>
</organism>
<dbReference type="Gene3D" id="3.40.50.1820">
    <property type="entry name" value="alpha/beta hydrolase"/>
    <property type="match status" value="2"/>
</dbReference>
<protein>
    <submittedName>
        <fullName evidence="2">Uncharacterized protein</fullName>
    </submittedName>
</protein>
<evidence type="ECO:0000313" key="3">
    <source>
        <dbReference type="Proteomes" id="UP000383932"/>
    </source>
</evidence>
<dbReference type="SUPFAM" id="SSF53474">
    <property type="entry name" value="alpha/beta-Hydrolases"/>
    <property type="match status" value="1"/>
</dbReference>
<dbReference type="InterPro" id="IPR050261">
    <property type="entry name" value="FrsA_esterase"/>
</dbReference>
<keyword evidence="3" id="KW-1185">Reference proteome</keyword>
<dbReference type="PANTHER" id="PTHR22946:SF9">
    <property type="entry name" value="POLYKETIDE TRANSFERASE AF380"/>
    <property type="match status" value="1"/>
</dbReference>
<name>A0A5N5QRH6_9AGAM</name>
<accession>A0A5N5QRH6</accession>